<dbReference type="AlphaFoldDB" id="Q5B264"/>
<dbReference type="GeneID" id="2871657"/>
<proteinExistence type="predicted"/>
<reference evidence="2" key="2">
    <citation type="journal article" date="2009" name="Fungal Genet. Biol.">
        <title>The 2008 update of the Aspergillus nidulans genome annotation: a community effort.</title>
        <authorList>
            <person name="Wortman J.R."/>
            <person name="Gilsenan J.M."/>
            <person name="Joardar V."/>
            <person name="Deegan J."/>
            <person name="Clutterbuck J."/>
            <person name="Andersen M.R."/>
            <person name="Archer D."/>
            <person name="Bencina M."/>
            <person name="Braus G."/>
            <person name="Coutinho P."/>
            <person name="von Dohren H."/>
            <person name="Doonan J."/>
            <person name="Driessen A.J."/>
            <person name="Durek P."/>
            <person name="Espeso E."/>
            <person name="Fekete E."/>
            <person name="Flipphi M."/>
            <person name="Estrada C.G."/>
            <person name="Geysens S."/>
            <person name="Goldman G."/>
            <person name="de Groot P.W."/>
            <person name="Hansen K."/>
            <person name="Harris S.D."/>
            <person name="Heinekamp T."/>
            <person name="Helmstaedt K."/>
            <person name="Henrissat B."/>
            <person name="Hofmann G."/>
            <person name="Homan T."/>
            <person name="Horio T."/>
            <person name="Horiuchi H."/>
            <person name="James S."/>
            <person name="Jones M."/>
            <person name="Karaffa L."/>
            <person name="Karanyi Z."/>
            <person name="Kato M."/>
            <person name="Keller N."/>
            <person name="Kelly D.E."/>
            <person name="Kiel J.A."/>
            <person name="Kim J.M."/>
            <person name="van der Klei I.J."/>
            <person name="Klis F.M."/>
            <person name="Kovalchuk A."/>
            <person name="Krasevec N."/>
            <person name="Kubicek C.P."/>
            <person name="Liu B."/>
            <person name="Maccabe A."/>
            <person name="Meyer V."/>
            <person name="Mirabito P."/>
            <person name="Miskei M."/>
            <person name="Mos M."/>
            <person name="Mullins J."/>
            <person name="Nelson D.R."/>
            <person name="Nielsen J."/>
            <person name="Oakley B.R."/>
            <person name="Osmani S.A."/>
            <person name="Pakula T."/>
            <person name="Paszewski A."/>
            <person name="Paulsen I."/>
            <person name="Pilsyk S."/>
            <person name="Pocsi I."/>
            <person name="Punt P.J."/>
            <person name="Ram A.F."/>
            <person name="Ren Q."/>
            <person name="Robellet X."/>
            <person name="Robson G."/>
            <person name="Seiboth B."/>
            <person name="van Solingen P."/>
            <person name="Specht T."/>
            <person name="Sun J."/>
            <person name="Taheri-Talesh N."/>
            <person name="Takeshita N."/>
            <person name="Ussery D."/>
            <person name="vanKuyk P.A."/>
            <person name="Visser H."/>
            <person name="van de Vondervoort P.J."/>
            <person name="de Vries R.P."/>
            <person name="Walton J."/>
            <person name="Xiang X."/>
            <person name="Xiong Y."/>
            <person name="Zeng A.P."/>
            <person name="Brandt B.W."/>
            <person name="Cornell M.J."/>
            <person name="van den Hondel C.A."/>
            <person name="Visser J."/>
            <person name="Oliver S.G."/>
            <person name="Turner G."/>
        </authorList>
    </citation>
    <scope>GENOME REANNOTATION</scope>
    <source>
        <strain evidence="2">FGSC A4 / ATCC 38163 / CBS 112.46 / NRRL 194 / M139</strain>
    </source>
</reference>
<dbReference type="HOGENOM" id="CLU_2026711_0_0_1"/>
<dbReference type="KEGG" id="ani:ANIA_05366"/>
<dbReference type="EMBL" id="BN001305">
    <property type="protein sequence ID" value="CBF82028.1"/>
    <property type="molecule type" value="Genomic_DNA"/>
</dbReference>
<gene>
    <name evidence="1" type="ORF">ANIA_05366</name>
</gene>
<dbReference type="RefSeq" id="XP_662970.1">
    <property type="nucleotide sequence ID" value="XM_657878.1"/>
</dbReference>
<evidence type="ECO:0000313" key="1">
    <source>
        <dbReference type="EMBL" id="CBF82028.1"/>
    </source>
</evidence>
<name>Q5B264_EMENI</name>
<protein>
    <submittedName>
        <fullName evidence="1">Uncharacterized protein</fullName>
    </submittedName>
</protein>
<dbReference type="OrthoDB" id="10660938at2759"/>
<reference evidence="2" key="1">
    <citation type="journal article" date="2005" name="Nature">
        <title>Sequencing of Aspergillus nidulans and comparative analysis with A. fumigatus and A. oryzae.</title>
        <authorList>
            <person name="Galagan J.E."/>
            <person name="Calvo S.E."/>
            <person name="Cuomo C."/>
            <person name="Ma L.J."/>
            <person name="Wortman J.R."/>
            <person name="Batzoglou S."/>
            <person name="Lee S.I."/>
            <person name="Basturkmen M."/>
            <person name="Spevak C.C."/>
            <person name="Clutterbuck J."/>
            <person name="Kapitonov V."/>
            <person name="Jurka J."/>
            <person name="Scazzocchio C."/>
            <person name="Farman M."/>
            <person name="Butler J."/>
            <person name="Purcell S."/>
            <person name="Harris S."/>
            <person name="Braus G.H."/>
            <person name="Draht O."/>
            <person name="Busch S."/>
            <person name="D'Enfert C."/>
            <person name="Bouchier C."/>
            <person name="Goldman G.H."/>
            <person name="Bell-Pedersen D."/>
            <person name="Griffiths-Jones S."/>
            <person name="Doonan J.H."/>
            <person name="Yu J."/>
            <person name="Vienken K."/>
            <person name="Pain A."/>
            <person name="Freitag M."/>
            <person name="Selker E.U."/>
            <person name="Archer D.B."/>
            <person name="Penalva M.A."/>
            <person name="Oakley B.R."/>
            <person name="Momany M."/>
            <person name="Tanaka T."/>
            <person name="Kumagai T."/>
            <person name="Asai K."/>
            <person name="Machida M."/>
            <person name="Nierman W.C."/>
            <person name="Denning D.W."/>
            <person name="Caddick M."/>
            <person name="Hynes M."/>
            <person name="Paoletti M."/>
            <person name="Fischer R."/>
            <person name="Miller B."/>
            <person name="Dyer P."/>
            <person name="Sachs M.S."/>
            <person name="Osmani S.A."/>
            <person name="Birren B.W."/>
        </authorList>
    </citation>
    <scope>NUCLEOTIDE SEQUENCE [LARGE SCALE GENOMIC DNA]</scope>
    <source>
        <strain evidence="2">FGSC A4 / ATCC 38163 / CBS 112.46 / NRRL 194 / M139</strain>
    </source>
</reference>
<dbReference type="VEuPathDB" id="FungiDB:AN5366"/>
<keyword evidence="2" id="KW-1185">Reference proteome</keyword>
<accession>Q5B264</accession>
<evidence type="ECO:0000313" key="2">
    <source>
        <dbReference type="Proteomes" id="UP000000560"/>
    </source>
</evidence>
<dbReference type="InParanoid" id="Q5B264"/>
<organism evidence="1 2">
    <name type="scientific">Emericella nidulans (strain FGSC A4 / ATCC 38163 / CBS 112.46 / NRRL 194 / M139)</name>
    <name type="common">Aspergillus nidulans</name>
    <dbReference type="NCBI Taxonomy" id="227321"/>
    <lineage>
        <taxon>Eukaryota</taxon>
        <taxon>Fungi</taxon>
        <taxon>Dikarya</taxon>
        <taxon>Ascomycota</taxon>
        <taxon>Pezizomycotina</taxon>
        <taxon>Eurotiomycetes</taxon>
        <taxon>Eurotiomycetidae</taxon>
        <taxon>Eurotiales</taxon>
        <taxon>Aspergillaceae</taxon>
        <taxon>Aspergillus</taxon>
        <taxon>Aspergillus subgen. Nidulantes</taxon>
    </lineage>
</organism>
<dbReference type="Proteomes" id="UP000000560">
    <property type="component" value="Chromosome V"/>
</dbReference>
<sequence length="122" mass="12972">MASTEDALLRKEAVKQAVPALDSNIAVYNSKAEGDSKNVSTEEFLIMGTIVMYHQLKAAMLKGGRADTKSLIIDKADNANNLGQQLKSSTCYKLDSNPDGDDSEARGSWIIFSGDVACGPGS</sequence>
<accession>C8VGQ8</accession>